<dbReference type="OrthoDB" id="9804721at2"/>
<dbReference type="CDD" id="cd00293">
    <property type="entry name" value="USP-like"/>
    <property type="match status" value="1"/>
</dbReference>
<reference evidence="2 3" key="1">
    <citation type="submission" date="2014-12" db="EMBL/GenBank/DDBJ databases">
        <title>16Stimator: statistical estimation of ribosomal gene copy numbers from draft genome assemblies.</title>
        <authorList>
            <person name="Perisin M.A."/>
            <person name="Vetter M."/>
            <person name="Gilbert J.A."/>
            <person name="Bergelson J."/>
        </authorList>
    </citation>
    <scope>NUCLEOTIDE SEQUENCE [LARGE SCALE GENOMIC DNA]</scope>
    <source>
        <strain evidence="2 3">MEJ076</strain>
    </source>
</reference>
<dbReference type="AlphaFoldDB" id="A0A0D0JQK7"/>
<proteinExistence type="predicted"/>
<dbReference type="Pfam" id="PF00582">
    <property type="entry name" value="Usp"/>
    <property type="match status" value="1"/>
</dbReference>
<dbReference type="SUPFAM" id="SSF52402">
    <property type="entry name" value="Adenine nucleotide alpha hydrolases-like"/>
    <property type="match status" value="1"/>
</dbReference>
<protein>
    <submittedName>
        <fullName evidence="2">Universal stress protein</fullName>
    </submittedName>
</protein>
<sequence>MSIKTVLCPVEANSFRNDVENAIAFCRLHDAHLSVLVVYTSAPTPIGSYDVISTVWIAEREREIGKLAEVKTRISDMLVGCGVSGDVQDLYAEFAWATEEIAERAMYSDIVFIGSEAAAVQTFRRHVVDGALFESPTALLIDNRRSNVPLQPKTILLAWDSSNEVARAAQQALGFLQAAERVHITLIDPVASSRRNGEEPGADVATYLSRHKVNITVERIASGGRAPADVLRMHARDISAEMLVMGAFNHPRLQQRIFGGVSLSMLNDPTLPLFLSH</sequence>
<evidence type="ECO:0000313" key="3">
    <source>
        <dbReference type="Proteomes" id="UP000035017"/>
    </source>
</evidence>
<accession>A0A0D0JQK7</accession>
<dbReference type="InterPro" id="IPR006016">
    <property type="entry name" value="UspA"/>
</dbReference>
<comment type="caution">
    <text evidence="2">The sequence shown here is derived from an EMBL/GenBank/DDBJ whole genome shotgun (WGS) entry which is preliminary data.</text>
</comment>
<dbReference type="EMBL" id="JXQV01000054">
    <property type="protein sequence ID" value="KIP97648.1"/>
    <property type="molecule type" value="Genomic_DNA"/>
</dbReference>
<dbReference type="Gene3D" id="3.40.50.12370">
    <property type="match status" value="1"/>
</dbReference>
<name>A0A0D0JQK7_AGRTU</name>
<feature type="domain" description="UspA" evidence="1">
    <location>
        <begin position="153"/>
        <end position="270"/>
    </location>
</feature>
<evidence type="ECO:0000313" key="2">
    <source>
        <dbReference type="EMBL" id="KIP97648.1"/>
    </source>
</evidence>
<dbReference type="Proteomes" id="UP000035017">
    <property type="component" value="Unassembled WGS sequence"/>
</dbReference>
<organism evidence="2 3">
    <name type="scientific">Agrobacterium tumefaciens</name>
    <dbReference type="NCBI Taxonomy" id="358"/>
    <lineage>
        <taxon>Bacteria</taxon>
        <taxon>Pseudomonadati</taxon>
        <taxon>Pseudomonadota</taxon>
        <taxon>Alphaproteobacteria</taxon>
        <taxon>Hyphomicrobiales</taxon>
        <taxon>Rhizobiaceae</taxon>
        <taxon>Rhizobium/Agrobacterium group</taxon>
        <taxon>Agrobacterium</taxon>
        <taxon>Agrobacterium tumefaciens complex</taxon>
    </lineage>
</organism>
<gene>
    <name evidence="2" type="ORF">RU07_23905</name>
</gene>
<evidence type="ECO:0000259" key="1">
    <source>
        <dbReference type="Pfam" id="PF00582"/>
    </source>
</evidence>